<feature type="transmembrane region" description="Helical" evidence="13">
    <location>
        <begin position="212"/>
        <end position="231"/>
    </location>
</feature>
<evidence type="ECO:0000256" key="6">
    <source>
        <dbReference type="ARBA" id="ARBA00022989"/>
    </source>
</evidence>
<dbReference type="Pfam" id="PF13853">
    <property type="entry name" value="7tm_4"/>
    <property type="match status" value="1"/>
</dbReference>
<dbReference type="RefSeq" id="XP_008693482.2">
    <property type="nucleotide sequence ID" value="XM_008695260.2"/>
</dbReference>
<protein>
    <recommendedName>
        <fullName evidence="13">Olfactory receptor</fullName>
    </recommendedName>
</protein>
<dbReference type="PANTHER" id="PTHR48001">
    <property type="entry name" value="OLFACTORY RECEPTOR"/>
    <property type="match status" value="1"/>
</dbReference>
<evidence type="ECO:0000256" key="11">
    <source>
        <dbReference type="ARBA" id="ARBA00023224"/>
    </source>
</evidence>
<keyword evidence="9 12" id="KW-0675">Receptor</keyword>
<feature type="transmembrane region" description="Helical" evidence="13">
    <location>
        <begin position="136"/>
        <end position="160"/>
    </location>
</feature>
<dbReference type="InterPro" id="IPR000276">
    <property type="entry name" value="GPCR_Rhodpsn"/>
</dbReference>
<keyword evidence="10" id="KW-0325">Glycoprotein</keyword>
<evidence type="ECO:0000256" key="7">
    <source>
        <dbReference type="ARBA" id="ARBA00023040"/>
    </source>
</evidence>
<comment type="similarity">
    <text evidence="12">Belongs to the G-protein coupled receptor 1 family.</text>
</comment>
<dbReference type="Proteomes" id="UP000261680">
    <property type="component" value="Unplaced"/>
</dbReference>
<dbReference type="AlphaFoldDB" id="A0A384CFC3"/>
<evidence type="ECO:0000256" key="2">
    <source>
        <dbReference type="ARBA" id="ARBA00004651"/>
    </source>
</evidence>
<feature type="transmembrane region" description="Helical" evidence="13">
    <location>
        <begin position="166"/>
        <end position="191"/>
    </location>
</feature>
<keyword evidence="15" id="KW-1185">Reference proteome</keyword>
<feature type="transmembrane region" description="Helical" evidence="13">
    <location>
        <begin position="100"/>
        <end position="124"/>
    </location>
</feature>
<dbReference type="SUPFAM" id="SSF81321">
    <property type="entry name" value="Family A G protein-coupled receptor-like"/>
    <property type="match status" value="1"/>
</dbReference>
<keyword evidence="5 12" id="KW-0812">Transmembrane</keyword>
<dbReference type="PRINTS" id="PR00237">
    <property type="entry name" value="GPCRRHODOPSN"/>
</dbReference>
<evidence type="ECO:0000256" key="12">
    <source>
        <dbReference type="RuleBase" id="RU000688"/>
    </source>
</evidence>
<comment type="function">
    <text evidence="1">Putative odorant or sperm cell receptor.</text>
</comment>
<comment type="subcellular location">
    <subcellularLocation>
        <location evidence="2 13">Cell membrane</location>
        <topology evidence="2 13">Multi-pass membrane protein</topology>
    </subcellularLocation>
</comment>
<evidence type="ECO:0000256" key="8">
    <source>
        <dbReference type="ARBA" id="ARBA00023136"/>
    </source>
</evidence>
<reference evidence="16" key="1">
    <citation type="submission" date="2025-08" db="UniProtKB">
        <authorList>
            <consortium name="RefSeq"/>
        </authorList>
    </citation>
    <scope>IDENTIFICATION</scope>
    <source>
        <tissue evidence="16">Whole blood</tissue>
    </source>
</reference>
<keyword evidence="7 12" id="KW-0297">G-protein coupled receptor</keyword>
<accession>A0A384CFC3</accession>
<keyword evidence="3 13" id="KW-1003">Cell membrane</keyword>
<keyword evidence="11 12" id="KW-0807">Transducer</keyword>
<proteinExistence type="inferred from homology"/>
<keyword evidence="4 13" id="KW-0716">Sensory transduction</keyword>
<evidence type="ECO:0000256" key="10">
    <source>
        <dbReference type="ARBA" id="ARBA00023180"/>
    </source>
</evidence>
<dbReference type="STRING" id="29073.ENSUMAP00000010869"/>
<feature type="transmembrane region" description="Helical" evidence="13">
    <location>
        <begin position="12"/>
        <end position="34"/>
    </location>
</feature>
<dbReference type="PROSITE" id="PS50262">
    <property type="entry name" value="G_PROTEIN_RECEP_F1_2"/>
    <property type="match status" value="1"/>
</dbReference>
<dbReference type="OrthoDB" id="6145535at2759"/>
<evidence type="ECO:0000256" key="13">
    <source>
        <dbReference type="RuleBase" id="RU363047"/>
    </source>
</evidence>
<keyword evidence="6 13" id="KW-1133">Transmembrane helix</keyword>
<evidence type="ECO:0000259" key="14">
    <source>
        <dbReference type="PROSITE" id="PS50262"/>
    </source>
</evidence>
<dbReference type="KEGG" id="umr:103667140"/>
<keyword evidence="13" id="KW-0552">Olfaction</keyword>
<dbReference type="GO" id="GO:0005886">
    <property type="term" value="C:plasma membrane"/>
    <property type="evidence" value="ECO:0007669"/>
    <property type="project" value="UniProtKB-SubCell"/>
</dbReference>
<sequence>MLLFLPIKCQIYQVFSYYAIIFNFLLNFVCLHPVPLPDVAAVGGCHQALILLLPPLAPPTFAQFYCWWKKAMDLGASENDSIVTEFVLLGLTEAPALQPILFIIFLLAYVATVGGNVSILAAILAEPKLHTPMYFFLGNLSLLDVGCISVTVPAMLRSLMSNNRSISYSACLSQLFCFHLLAGADCFLLTAMAYDRYLAICQPLTYSTRMSWGIQQALVGMSCVFSFTNALTQTVALSTLKFCGPHVINHFYCDLPQLFQVSCSSTQLNELLLFIAAAFMGVAPLVLITVSYAHVAAAVLRIRSAEGRKKAFSTCGSHLTVVGIFYGTGVFSYMRLGSVEASEKDKGIGILNTVISPMLNPLIYSLRNPDVQGALRRVFTGRRPLE</sequence>
<dbReference type="InterPro" id="IPR000725">
    <property type="entry name" value="Olfact_rcpt"/>
</dbReference>
<dbReference type="InterPro" id="IPR017452">
    <property type="entry name" value="GPCR_Rhodpsn_7TM"/>
</dbReference>
<organism evidence="15 16">
    <name type="scientific">Ursus maritimus</name>
    <name type="common">Polar bear</name>
    <name type="synonym">Thalarctos maritimus</name>
    <dbReference type="NCBI Taxonomy" id="29073"/>
    <lineage>
        <taxon>Eukaryota</taxon>
        <taxon>Metazoa</taxon>
        <taxon>Chordata</taxon>
        <taxon>Craniata</taxon>
        <taxon>Vertebrata</taxon>
        <taxon>Euteleostomi</taxon>
        <taxon>Mammalia</taxon>
        <taxon>Eutheria</taxon>
        <taxon>Laurasiatheria</taxon>
        <taxon>Carnivora</taxon>
        <taxon>Caniformia</taxon>
        <taxon>Ursidae</taxon>
        <taxon>Ursus</taxon>
    </lineage>
</organism>
<dbReference type="GeneID" id="103667140"/>
<name>A0A384CFC3_URSMA</name>
<evidence type="ECO:0000256" key="9">
    <source>
        <dbReference type="ARBA" id="ARBA00023170"/>
    </source>
</evidence>
<feature type="transmembrane region" description="Helical" evidence="13">
    <location>
        <begin position="271"/>
        <end position="300"/>
    </location>
</feature>
<dbReference type="Gene3D" id="1.20.1070.10">
    <property type="entry name" value="Rhodopsin 7-helix transmembrane proteins"/>
    <property type="match status" value="1"/>
</dbReference>
<dbReference type="GO" id="GO:0004984">
    <property type="term" value="F:olfactory receptor activity"/>
    <property type="evidence" value="ECO:0007669"/>
    <property type="project" value="InterPro"/>
</dbReference>
<evidence type="ECO:0000256" key="5">
    <source>
        <dbReference type="ARBA" id="ARBA00022692"/>
    </source>
</evidence>
<evidence type="ECO:0000256" key="1">
    <source>
        <dbReference type="ARBA" id="ARBA00003929"/>
    </source>
</evidence>
<feature type="domain" description="G-protein coupled receptors family 1 profile" evidence="14">
    <location>
        <begin position="115"/>
        <end position="364"/>
    </location>
</feature>
<dbReference type="GO" id="GO:0004930">
    <property type="term" value="F:G protein-coupled receptor activity"/>
    <property type="evidence" value="ECO:0007669"/>
    <property type="project" value="UniProtKB-KW"/>
</dbReference>
<dbReference type="PRINTS" id="PR00245">
    <property type="entry name" value="OLFACTORYR"/>
</dbReference>
<evidence type="ECO:0000256" key="4">
    <source>
        <dbReference type="ARBA" id="ARBA00022606"/>
    </source>
</evidence>
<dbReference type="FunFam" id="1.20.1070.10:FF:000010">
    <property type="entry name" value="Olfactory receptor"/>
    <property type="match status" value="1"/>
</dbReference>
<evidence type="ECO:0000313" key="16">
    <source>
        <dbReference type="RefSeq" id="XP_008693482.2"/>
    </source>
</evidence>
<gene>
    <name evidence="16" type="primary">LOC103667140</name>
</gene>
<evidence type="ECO:0000313" key="15">
    <source>
        <dbReference type="Proteomes" id="UP000261680"/>
    </source>
</evidence>
<dbReference type="PROSITE" id="PS00237">
    <property type="entry name" value="G_PROTEIN_RECEP_F1_1"/>
    <property type="match status" value="1"/>
</dbReference>
<dbReference type="CDD" id="cd15233">
    <property type="entry name" value="7tmA_OR3A-like"/>
    <property type="match status" value="1"/>
</dbReference>
<evidence type="ECO:0000256" key="3">
    <source>
        <dbReference type="ARBA" id="ARBA00022475"/>
    </source>
</evidence>
<keyword evidence="8 13" id="KW-0472">Membrane</keyword>